<feature type="compositionally biased region" description="Low complexity" evidence="1">
    <location>
        <begin position="555"/>
        <end position="581"/>
    </location>
</feature>
<protein>
    <submittedName>
        <fullName evidence="2">Protein SCD5</fullName>
    </submittedName>
</protein>
<dbReference type="Proteomes" id="UP000189274">
    <property type="component" value="Unassembled WGS sequence"/>
</dbReference>
<evidence type="ECO:0000313" key="2">
    <source>
        <dbReference type="EMBL" id="ONH74778.1"/>
    </source>
</evidence>
<gene>
    <name evidence="2" type="ORF">BOH78_2221</name>
</gene>
<dbReference type="EMBL" id="MQVM01000008">
    <property type="protein sequence ID" value="ONH74778.1"/>
    <property type="molecule type" value="Genomic_DNA"/>
</dbReference>
<evidence type="ECO:0000256" key="1">
    <source>
        <dbReference type="SAM" id="MobiDB-lite"/>
    </source>
</evidence>
<accession>A0A1V2LP50</accession>
<comment type="caution">
    <text evidence="2">The sequence shown here is derived from an EMBL/GenBank/DDBJ whole genome shotgun (WGS) entry which is preliminary data.</text>
</comment>
<dbReference type="AlphaFoldDB" id="A0A1V2LP50"/>
<reference evidence="3" key="1">
    <citation type="journal article" date="2017" name="Genome Announc.">
        <title>Genome sequences of Cyberlindnera fabianii 65, Pichia kudriavzevii 129, and Saccharomyces cerevisiae 131 isolated from fermented masau fruits in Zimbabwe.</title>
        <authorList>
            <person name="van Rijswijck I.M.H."/>
            <person name="Derks M.F.L."/>
            <person name="Abee T."/>
            <person name="de Ridder D."/>
            <person name="Smid E.J."/>
        </authorList>
    </citation>
    <scope>NUCLEOTIDE SEQUENCE [LARGE SCALE GENOMIC DNA]</scope>
    <source>
        <strain evidence="3">129</strain>
    </source>
</reference>
<feature type="region of interest" description="Disordered" evidence="1">
    <location>
        <begin position="555"/>
        <end position="652"/>
    </location>
</feature>
<dbReference type="Pfam" id="PF10247">
    <property type="entry name" value="Romo1"/>
    <property type="match status" value="1"/>
</dbReference>
<sequence length="851" mass="93023">MAANFDWNTIPGITDNPAASPVQTDHFDDFFNSQLKQNQNQNFSSQSLTSTVHTAEQTLYTNLLHSNKQDSDISDALSQMKISPKNKSYSDDALDNLKAVTSSSPSELKPSHLNNVMEHVKHSSSADTVIPENDSSVPLSLAITDMEPKELKTYLRWYEDIRTRKINSKDVTIEDVFSFLQNFKIPDSIKERLKSSFSKWAHSLNIGQFFALMRLLAHSLHGEILTRSLVRRVAPIPSPVPILTKKRKVELTDDSDIFDEQNKGVKKKLDIDSFTEFLLTGERPVLRTGKTKDKKVKFSDVLVYSSSEKDSALESNLVESATHSSTHSLDFSLPMNQLLDKIKGVTNEVPHNTAEQAAQPLSQSVENEEDILRDVKTDTFKKVTERVVAQDENDGLTPLKPNLTGSASKSMREHFMQQFEKTFNYNSTNGSFNAPYTDISSLSAQSQDPPAMSNTLAALTANQNSSNPTSLTQKNSPVQFPHTLNAASPNIQNLFSGQPNNPSPQIQYTNPQNNTTLADFSQEKQQADYFGMISHNNHSVGLQFMGDINGNRGSISNANNNISSNNDTNNNTKNDSNKNTNFVTLTQPPTITRSRASSTASPPPIPPPPPRSRKSSRASAAMSNIPPPSAAATSPSLASNMNPALPPKPMLNDTQRKQYLSVTDEVSRPFNSTSPLGNCAHLNQYGNTVALSSVNLMQDNSPSPLNGMGIQNLQINGLSDANTQNGTGNQQLQTARLNGSNQGYPQYHGNVGSGVYQMNGAIPSTVGAVSGLVFGGYAILKGGAPNGVVNTLGQYILGSGAFFGMFMSVGSIIRSEDLQYSNVGRPGNLAELKARMMARHMINMENMRKNL</sequence>
<feature type="compositionally biased region" description="Pro residues" evidence="1">
    <location>
        <begin position="601"/>
        <end position="610"/>
    </location>
</feature>
<feature type="compositionally biased region" description="Low complexity" evidence="1">
    <location>
        <begin position="588"/>
        <end position="600"/>
    </location>
</feature>
<proteinExistence type="predicted"/>
<dbReference type="VEuPathDB" id="FungiDB:C5L36_0B03930"/>
<feature type="compositionally biased region" description="Low complexity" evidence="1">
    <location>
        <begin position="630"/>
        <end position="639"/>
    </location>
</feature>
<dbReference type="SMART" id="SM01378">
    <property type="entry name" value="Romo1"/>
    <property type="match status" value="1"/>
</dbReference>
<name>A0A1V2LP50_PICKU</name>
<feature type="region of interest" description="Disordered" evidence="1">
    <location>
        <begin position="489"/>
        <end position="513"/>
    </location>
</feature>
<evidence type="ECO:0000313" key="3">
    <source>
        <dbReference type="Proteomes" id="UP000189274"/>
    </source>
</evidence>
<organism evidence="2 3">
    <name type="scientific">Pichia kudriavzevii</name>
    <name type="common">Yeast</name>
    <name type="synonym">Issatchenkia orientalis</name>
    <dbReference type="NCBI Taxonomy" id="4909"/>
    <lineage>
        <taxon>Eukaryota</taxon>
        <taxon>Fungi</taxon>
        <taxon>Dikarya</taxon>
        <taxon>Ascomycota</taxon>
        <taxon>Saccharomycotina</taxon>
        <taxon>Pichiomycetes</taxon>
        <taxon>Pichiales</taxon>
        <taxon>Pichiaceae</taxon>
        <taxon>Pichia</taxon>
    </lineage>
</organism>
<dbReference type="InterPro" id="IPR018450">
    <property type="entry name" value="Romo1/Mgr2"/>
</dbReference>